<feature type="compositionally biased region" description="Polar residues" evidence="1">
    <location>
        <begin position="1"/>
        <end position="18"/>
    </location>
</feature>
<sequence>MARVDSTLSTTSRASEMNPNHLPFFCTAVAAYSVSSSPAPTSAVTTAVSARV</sequence>
<reference evidence="2" key="2">
    <citation type="journal article" date="2015" name="Data Brief">
        <title>Shoot transcriptome of the giant reed, Arundo donax.</title>
        <authorList>
            <person name="Barrero R.A."/>
            <person name="Guerrero F.D."/>
            <person name="Moolhuijzen P."/>
            <person name="Goolsby J.A."/>
            <person name="Tidwell J."/>
            <person name="Bellgard S.E."/>
            <person name="Bellgard M.I."/>
        </authorList>
    </citation>
    <scope>NUCLEOTIDE SEQUENCE</scope>
    <source>
        <tissue evidence="2">Shoot tissue taken approximately 20 cm above the soil surface</tissue>
    </source>
</reference>
<name>A0A0A9FHD7_ARUDO</name>
<evidence type="ECO:0000256" key="1">
    <source>
        <dbReference type="SAM" id="MobiDB-lite"/>
    </source>
</evidence>
<proteinExistence type="predicted"/>
<evidence type="ECO:0000313" key="2">
    <source>
        <dbReference type="EMBL" id="JAE07663.1"/>
    </source>
</evidence>
<feature type="region of interest" description="Disordered" evidence="1">
    <location>
        <begin position="1"/>
        <end position="20"/>
    </location>
</feature>
<dbReference type="EMBL" id="GBRH01190233">
    <property type="protein sequence ID" value="JAE07663.1"/>
    <property type="molecule type" value="Transcribed_RNA"/>
</dbReference>
<protein>
    <submittedName>
        <fullName evidence="2">Uncharacterized protein</fullName>
    </submittedName>
</protein>
<organism evidence="2">
    <name type="scientific">Arundo donax</name>
    <name type="common">Giant reed</name>
    <name type="synonym">Donax arundinaceus</name>
    <dbReference type="NCBI Taxonomy" id="35708"/>
    <lineage>
        <taxon>Eukaryota</taxon>
        <taxon>Viridiplantae</taxon>
        <taxon>Streptophyta</taxon>
        <taxon>Embryophyta</taxon>
        <taxon>Tracheophyta</taxon>
        <taxon>Spermatophyta</taxon>
        <taxon>Magnoliopsida</taxon>
        <taxon>Liliopsida</taxon>
        <taxon>Poales</taxon>
        <taxon>Poaceae</taxon>
        <taxon>PACMAD clade</taxon>
        <taxon>Arundinoideae</taxon>
        <taxon>Arundineae</taxon>
        <taxon>Arundo</taxon>
    </lineage>
</organism>
<accession>A0A0A9FHD7</accession>
<dbReference type="AlphaFoldDB" id="A0A0A9FHD7"/>
<reference evidence="2" key="1">
    <citation type="submission" date="2014-09" db="EMBL/GenBank/DDBJ databases">
        <authorList>
            <person name="Magalhaes I.L.F."/>
            <person name="Oliveira U."/>
            <person name="Santos F.R."/>
            <person name="Vidigal T.H.D.A."/>
            <person name="Brescovit A.D."/>
            <person name="Santos A.J."/>
        </authorList>
    </citation>
    <scope>NUCLEOTIDE SEQUENCE</scope>
    <source>
        <tissue evidence="2">Shoot tissue taken approximately 20 cm above the soil surface</tissue>
    </source>
</reference>